<dbReference type="SMART" id="SM00972">
    <property type="entry name" value="SCPU"/>
    <property type="match status" value="1"/>
</dbReference>
<organism evidence="2">
    <name type="scientific">Pseudomonas tritici</name>
    <dbReference type="NCBI Taxonomy" id="2745518"/>
    <lineage>
        <taxon>Bacteria</taxon>
        <taxon>Pseudomonadati</taxon>
        <taxon>Pseudomonadota</taxon>
        <taxon>Gammaproteobacteria</taxon>
        <taxon>Pseudomonadales</taxon>
        <taxon>Pseudomonadaceae</taxon>
        <taxon>Pseudomonas</taxon>
    </lineage>
</organism>
<evidence type="ECO:0000313" key="2">
    <source>
        <dbReference type="EMBL" id="MBC3297428.1"/>
    </source>
</evidence>
<proteinExistence type="predicted"/>
<accession>A0A8H9YZB6</accession>
<reference evidence="2" key="1">
    <citation type="journal article" date="2020" name="Microorganisms">
        <title>Reliable Identification of Environmental Pseudomonas Isolates Using the rpoD Gene.</title>
        <authorList>
            <consortium name="The Broad Institute Genome Sequencing Platform"/>
            <person name="Girard L."/>
            <person name="Lood C."/>
            <person name="Rokni-Zadeh H."/>
            <person name="van Noort V."/>
            <person name="Lavigne R."/>
            <person name="De Mot R."/>
        </authorList>
    </citation>
    <scope>NUCLEOTIDE SEQUENCE [LARGE SCALE GENOMIC DNA]</scope>
    <source>
        <strain evidence="2">SWRI145</strain>
    </source>
</reference>
<keyword evidence="2" id="KW-0167">Capsid protein</keyword>
<gene>
    <name evidence="2" type="ORF">HU722_38450</name>
</gene>
<dbReference type="EMBL" id="JABWQF010000033">
    <property type="protein sequence ID" value="MBC3297428.1"/>
    <property type="molecule type" value="Genomic_DNA"/>
</dbReference>
<name>A0A8H9YZB6_9PSED</name>
<dbReference type="Pfam" id="PF05229">
    <property type="entry name" value="SCPU"/>
    <property type="match status" value="1"/>
</dbReference>
<protein>
    <submittedName>
        <fullName evidence="2">Spore coat protein U domain-containing protein</fullName>
    </submittedName>
</protein>
<dbReference type="InterPro" id="IPR007893">
    <property type="entry name" value="Spore_coat_U/FanG"/>
</dbReference>
<evidence type="ECO:0000259" key="1">
    <source>
        <dbReference type="Pfam" id="PF05229"/>
    </source>
</evidence>
<dbReference type="InterPro" id="IPR053167">
    <property type="entry name" value="Spore_coat_component"/>
</dbReference>
<keyword evidence="2" id="KW-0946">Virion</keyword>
<sequence>MTEAIPDLRPLAEGKLHAFFALTVCLLFTPFAQAVTTQSFLVAATITPGCSVTAGTGGVLGSLNFGTRSGVATGQVSTSFVPNGSLSIACTPGVSLSMSIDGGQHYASVRRMQRASGTDVVAYRLYSSSSLAANSEIGVNQAIPVTYTNSNNIALPLFGVALLTGFSPAGTYSDQLTVTLSW</sequence>
<dbReference type="AlphaFoldDB" id="A0A8H9YZB6"/>
<feature type="domain" description="Spore coat protein U/FanG" evidence="1">
    <location>
        <begin position="37"/>
        <end position="179"/>
    </location>
</feature>
<dbReference type="PANTHER" id="PTHR37089">
    <property type="entry name" value="PROTEIN U-RELATED"/>
    <property type="match status" value="1"/>
</dbReference>
<comment type="caution">
    <text evidence="2">The sequence shown here is derived from an EMBL/GenBank/DDBJ whole genome shotgun (WGS) entry which is preliminary data.</text>
</comment>